<dbReference type="Proteomes" id="UP000288805">
    <property type="component" value="Unassembled WGS sequence"/>
</dbReference>
<feature type="compositionally biased region" description="Polar residues" evidence="1">
    <location>
        <begin position="458"/>
        <end position="468"/>
    </location>
</feature>
<evidence type="ECO:0000256" key="1">
    <source>
        <dbReference type="SAM" id="MobiDB-lite"/>
    </source>
</evidence>
<feature type="region of interest" description="Disordered" evidence="1">
    <location>
        <begin position="452"/>
        <end position="471"/>
    </location>
</feature>
<reference evidence="3 4" key="1">
    <citation type="journal article" date="2018" name="PLoS Genet.">
        <title>Population sequencing reveals clonal diversity and ancestral inbreeding in the grapevine cultivar Chardonnay.</title>
        <authorList>
            <person name="Roach M.J."/>
            <person name="Johnson D.L."/>
            <person name="Bohlmann J."/>
            <person name="van Vuuren H.J."/>
            <person name="Jones S.J."/>
            <person name="Pretorius I.S."/>
            <person name="Schmidt S.A."/>
            <person name="Borneman A.R."/>
        </authorList>
    </citation>
    <scope>NUCLEOTIDE SEQUENCE [LARGE SCALE GENOMIC DNA]</scope>
    <source>
        <strain evidence="4">cv. Chardonnay</strain>
        <tissue evidence="3">Leaf</tissue>
    </source>
</reference>
<protein>
    <recommendedName>
        <fullName evidence="2">DUF4283 domain-containing protein</fullName>
    </recommendedName>
</protein>
<dbReference type="PANTHER" id="PTHR34427">
    <property type="entry name" value="DUF4283 DOMAIN PROTEIN"/>
    <property type="match status" value="1"/>
</dbReference>
<name>A0A438F9S2_VITVI</name>
<sequence length="708" mass="79678">MGENERESERECDGEGGENSSTSRRRRKESSFAVESKAFEIVVDERKGKPQVLIVEKKGGVSSWVRLGPESLGFFIEGLTHCIKDEKEVRWGREWKEKGRLYSMTRGIIRVGRFIRLRVTDLERKSFCIFISRGRGDKRGSVIMAEKLHQLVGVLGRKTNNQEARAVGKPDVESSYATVVKKPIWGNTNSIAVKVKREETLGNLQKLEHCVVVSWKASTEGEEDLESLGRLWAKSWGLRGNLGLAKLEKDRVLLEFEDLEEARRVVSLRNRSMGGLQVGLEHWNPRSGCWVEADVGSEVWVRIVGLPISLWSLMILKRVGEECGGFVAVDDQMKMMGEIQWARILVKSRGDVRPSVLEIEVEEDVYTLSLWGDVASHSEQRVEEERVSVRLKALNLSDEEMGPIVGPKEARRAGGLGLANGSLGLKLKGVATREDGPEAGPSSRRWAEEVGCHASSKGPVTSKDQASSKGPIISMGCQKLIELEGKRITSRNGNSPETEPFVAWESEDLRKQQTFASYSVTDRALEEEALGYGSGFCSWGERVLGASHLNPFHFDRAPEGEFYDRSGDIEEEIRVDKTMWLIVYEGYKEKVSGCRDSGEIKRSCDKVRGMEGAFGTPEIQAVRNEPEEKWGESSLAKFSHFLGFPTEGLEKEILSFLIKIRKRREKIHSKELLEKSKFERELKRLEYFVNNEGGVSRKARYRAMGVKS</sequence>
<dbReference type="InterPro" id="IPR025558">
    <property type="entry name" value="DUF4283"/>
</dbReference>
<gene>
    <name evidence="3" type="ORF">CK203_075165</name>
</gene>
<comment type="caution">
    <text evidence="3">The sequence shown here is derived from an EMBL/GenBank/DDBJ whole genome shotgun (WGS) entry which is preliminary data.</text>
</comment>
<feature type="compositionally biased region" description="Basic and acidic residues" evidence="1">
    <location>
        <begin position="1"/>
        <end position="13"/>
    </location>
</feature>
<feature type="domain" description="DUF4283" evidence="2">
    <location>
        <begin position="205"/>
        <end position="290"/>
    </location>
</feature>
<dbReference type="EMBL" id="QGNW01001073">
    <property type="protein sequence ID" value="RVW56698.1"/>
    <property type="molecule type" value="Genomic_DNA"/>
</dbReference>
<dbReference type="PANTHER" id="PTHR34427:SF5">
    <property type="entry name" value="DUF4283 DOMAIN-CONTAINING PROTEIN"/>
    <property type="match status" value="1"/>
</dbReference>
<organism evidence="3 4">
    <name type="scientific">Vitis vinifera</name>
    <name type="common">Grape</name>
    <dbReference type="NCBI Taxonomy" id="29760"/>
    <lineage>
        <taxon>Eukaryota</taxon>
        <taxon>Viridiplantae</taxon>
        <taxon>Streptophyta</taxon>
        <taxon>Embryophyta</taxon>
        <taxon>Tracheophyta</taxon>
        <taxon>Spermatophyta</taxon>
        <taxon>Magnoliopsida</taxon>
        <taxon>eudicotyledons</taxon>
        <taxon>Gunneridae</taxon>
        <taxon>Pentapetalae</taxon>
        <taxon>rosids</taxon>
        <taxon>Vitales</taxon>
        <taxon>Vitaceae</taxon>
        <taxon>Viteae</taxon>
        <taxon>Vitis</taxon>
    </lineage>
</organism>
<evidence type="ECO:0000313" key="3">
    <source>
        <dbReference type="EMBL" id="RVW56698.1"/>
    </source>
</evidence>
<evidence type="ECO:0000313" key="4">
    <source>
        <dbReference type="Proteomes" id="UP000288805"/>
    </source>
</evidence>
<evidence type="ECO:0000259" key="2">
    <source>
        <dbReference type="Pfam" id="PF14111"/>
    </source>
</evidence>
<accession>A0A438F9S2</accession>
<dbReference type="AlphaFoldDB" id="A0A438F9S2"/>
<dbReference type="Pfam" id="PF14111">
    <property type="entry name" value="DUF4283"/>
    <property type="match status" value="1"/>
</dbReference>
<proteinExistence type="predicted"/>
<feature type="region of interest" description="Disordered" evidence="1">
    <location>
        <begin position="1"/>
        <end position="33"/>
    </location>
</feature>